<name>A0A9N8EE55_9STRA</name>
<feature type="transmembrane region" description="Helical" evidence="6">
    <location>
        <begin position="30"/>
        <end position="52"/>
    </location>
</feature>
<reference evidence="7" key="1">
    <citation type="submission" date="2020-06" db="EMBL/GenBank/DDBJ databases">
        <authorList>
            <consortium name="Plant Systems Biology data submission"/>
        </authorList>
    </citation>
    <scope>NUCLEOTIDE SEQUENCE</scope>
    <source>
        <strain evidence="7">D6</strain>
    </source>
</reference>
<dbReference type="InterPro" id="IPR007248">
    <property type="entry name" value="Mpv17_PMP22"/>
</dbReference>
<organism evidence="7 8">
    <name type="scientific">Seminavis robusta</name>
    <dbReference type="NCBI Taxonomy" id="568900"/>
    <lineage>
        <taxon>Eukaryota</taxon>
        <taxon>Sar</taxon>
        <taxon>Stramenopiles</taxon>
        <taxon>Ochrophyta</taxon>
        <taxon>Bacillariophyta</taxon>
        <taxon>Bacillariophyceae</taxon>
        <taxon>Bacillariophycidae</taxon>
        <taxon>Naviculales</taxon>
        <taxon>Naviculaceae</taxon>
        <taxon>Seminavis</taxon>
    </lineage>
</organism>
<dbReference type="GO" id="GO:0005737">
    <property type="term" value="C:cytoplasm"/>
    <property type="evidence" value="ECO:0007669"/>
    <property type="project" value="TreeGrafter"/>
</dbReference>
<comment type="subcellular location">
    <subcellularLocation>
        <location evidence="1">Membrane</location>
        <topology evidence="1">Multi-pass membrane protein</topology>
    </subcellularLocation>
</comment>
<keyword evidence="3 6" id="KW-0812">Transmembrane</keyword>
<dbReference type="EMBL" id="CAICTM010000958">
    <property type="protein sequence ID" value="CAB9518745.1"/>
    <property type="molecule type" value="Genomic_DNA"/>
</dbReference>
<dbReference type="OrthoDB" id="45484at2759"/>
<dbReference type="AlphaFoldDB" id="A0A9N8EE55"/>
<evidence type="ECO:0000256" key="4">
    <source>
        <dbReference type="ARBA" id="ARBA00022989"/>
    </source>
</evidence>
<sequence>MRLVARTCRQQQRRGRPGNGALRAQRRNGFVLLLVSLSLLPCALTFLFLAPFKHHAQGDQLQKNNPAAHSIATSIGRGGAIASTSSTSTSLRAIATPFLLAVTAMANQYNSWLTHYPLLTHCMTASSLSGLGDVIAQLSYWQFQQLEQISVSFKESDFQLDRERLGRFMLKGLGGGMIWAFWFDVNEQWTNQLMQYPFSNAGGTSTGTLTEWLASLGGDSAVMLGKTVTALLLEQFVGAPIIFAFWEIPVPTLLSPAKDNSSIPRQVQEKLPVLLVDNAKIWTFANMFVYSAPLEYRVLISSLVDILWQSIVSAHVMTTHGDAAAETVLADDIGIAGNGGDEEDTACFGVDLA</sequence>
<evidence type="ECO:0000313" key="8">
    <source>
        <dbReference type="Proteomes" id="UP001153069"/>
    </source>
</evidence>
<accession>A0A9N8EE55</accession>
<dbReference type="PANTHER" id="PTHR11266">
    <property type="entry name" value="PEROXISOMAL MEMBRANE PROTEIN 2, PXMP2 MPV17"/>
    <property type="match status" value="1"/>
</dbReference>
<evidence type="ECO:0000256" key="6">
    <source>
        <dbReference type="SAM" id="Phobius"/>
    </source>
</evidence>
<evidence type="ECO:0000256" key="3">
    <source>
        <dbReference type="ARBA" id="ARBA00022692"/>
    </source>
</evidence>
<protein>
    <submittedName>
        <fullName evidence="7">Uncharacterized protein</fullName>
    </submittedName>
</protein>
<keyword evidence="4 6" id="KW-1133">Transmembrane helix</keyword>
<proteinExistence type="inferred from homology"/>
<comment type="similarity">
    <text evidence="2">Belongs to the peroxisomal membrane protein PXMP2/4 family.</text>
</comment>
<gene>
    <name evidence="7" type="ORF">SEMRO_960_G224900.1</name>
</gene>
<evidence type="ECO:0000313" key="7">
    <source>
        <dbReference type="EMBL" id="CAB9518745.1"/>
    </source>
</evidence>
<dbReference type="Pfam" id="PF04117">
    <property type="entry name" value="Mpv17_PMP22"/>
    <property type="match status" value="1"/>
</dbReference>
<dbReference type="GO" id="GO:0016020">
    <property type="term" value="C:membrane"/>
    <property type="evidence" value="ECO:0007669"/>
    <property type="project" value="UniProtKB-SubCell"/>
</dbReference>
<keyword evidence="8" id="KW-1185">Reference proteome</keyword>
<evidence type="ECO:0000256" key="5">
    <source>
        <dbReference type="ARBA" id="ARBA00023136"/>
    </source>
</evidence>
<dbReference type="Proteomes" id="UP001153069">
    <property type="component" value="Unassembled WGS sequence"/>
</dbReference>
<keyword evidence="5 6" id="KW-0472">Membrane</keyword>
<dbReference type="PANTHER" id="PTHR11266:SF121">
    <property type="entry name" value="OS09G0315000 PROTEIN"/>
    <property type="match status" value="1"/>
</dbReference>
<evidence type="ECO:0000256" key="2">
    <source>
        <dbReference type="ARBA" id="ARBA00006824"/>
    </source>
</evidence>
<comment type="caution">
    <text evidence="7">The sequence shown here is derived from an EMBL/GenBank/DDBJ whole genome shotgun (WGS) entry which is preliminary data.</text>
</comment>
<evidence type="ECO:0000256" key="1">
    <source>
        <dbReference type="ARBA" id="ARBA00004141"/>
    </source>
</evidence>